<protein>
    <submittedName>
        <fullName evidence="3">Hydrolase</fullName>
    </submittedName>
</protein>
<dbReference type="Pfam" id="PF02333">
    <property type="entry name" value="Phytase"/>
    <property type="match status" value="2"/>
</dbReference>
<name>A0A8J3Y0W6_9ACTN</name>
<dbReference type="InterPro" id="IPR003431">
    <property type="entry name" value="B-propeller_Phytase"/>
</dbReference>
<organism evidence="3 4">
    <name type="scientific">Planotetraspora thailandica</name>
    <dbReference type="NCBI Taxonomy" id="487172"/>
    <lineage>
        <taxon>Bacteria</taxon>
        <taxon>Bacillati</taxon>
        <taxon>Actinomycetota</taxon>
        <taxon>Actinomycetes</taxon>
        <taxon>Streptosporangiales</taxon>
        <taxon>Streptosporangiaceae</taxon>
        <taxon>Planotetraspora</taxon>
    </lineage>
</organism>
<evidence type="ECO:0000256" key="1">
    <source>
        <dbReference type="SAM" id="SignalP"/>
    </source>
</evidence>
<feature type="chain" id="PRO_5038735720" evidence="1">
    <location>
        <begin position="26"/>
        <end position="447"/>
    </location>
</feature>
<dbReference type="Proteomes" id="UP000605992">
    <property type="component" value="Unassembled WGS sequence"/>
</dbReference>
<dbReference type="Gene3D" id="2.120.10.30">
    <property type="entry name" value="TolB, C-terminal domain"/>
    <property type="match status" value="1"/>
</dbReference>
<keyword evidence="3" id="KW-0378">Hydrolase</keyword>
<dbReference type="SUPFAM" id="SSF50956">
    <property type="entry name" value="Thermostable phytase (3-phytase)"/>
    <property type="match status" value="1"/>
</dbReference>
<dbReference type="GO" id="GO:0016158">
    <property type="term" value="F:inositol hexakisphosphate 3-phosphatase activity"/>
    <property type="evidence" value="ECO:0007669"/>
    <property type="project" value="InterPro"/>
</dbReference>
<keyword evidence="4" id="KW-1185">Reference proteome</keyword>
<proteinExistence type="predicted"/>
<evidence type="ECO:0000259" key="2">
    <source>
        <dbReference type="PROSITE" id="PS51662"/>
    </source>
</evidence>
<gene>
    <name evidence="3" type="ORF">Pth03_71970</name>
</gene>
<sequence>MRPLNMLAPAALTICVLCASAPATASVAKALPTALPTVAPRVETPALFDDEAGGNANGDDPAIWVHPASPESSVVATTAKEGGLYAYDLGGRQLQHIPAPAAPSADDEPGRLNNVDVVYGHASAGKRSDILIASDRGSDKLRVYRVDPAKAARGQAPLTDITDPAAPFIFNSTQEEVNEAETVYGLAAWKRPSGTYVVVSRRHTTRLALLKLTDAPHGKVGYTLIRTIDLPSSFPLPGGGRWTPCDEPGVGPQVEGMVVDARTGTLYAAQEDVGVWRISGDLTGSPALIDRVREFGVPATYDPGTEECVPGADPGFGGRHLSADAEGLTIYYGKGGSGYLIASSQGDDTFSVYDRSGRNAYIGSFQVGDHHGVDGVQASDGAMVVNVPLGRRFPKGLFVTHDGADTPEALDPEGEAREKTNFKYVKWDDIAGRLGLDVDTSSWNPRG</sequence>
<comment type="caution">
    <text evidence="3">The sequence shown here is derived from an EMBL/GenBank/DDBJ whole genome shotgun (WGS) entry which is preliminary data.</text>
</comment>
<feature type="signal peptide" evidence="1">
    <location>
        <begin position="1"/>
        <end position="25"/>
    </location>
</feature>
<feature type="domain" description="BPP" evidence="2">
    <location>
        <begin position="28"/>
        <end position="434"/>
    </location>
</feature>
<dbReference type="EMBL" id="BOOR01000071">
    <property type="protein sequence ID" value="GII58808.1"/>
    <property type="molecule type" value="Genomic_DNA"/>
</dbReference>
<dbReference type="PROSITE" id="PS51662">
    <property type="entry name" value="BP_PHYTASE"/>
    <property type="match status" value="1"/>
</dbReference>
<accession>A0A8J3Y0W6</accession>
<evidence type="ECO:0000313" key="4">
    <source>
        <dbReference type="Proteomes" id="UP000605992"/>
    </source>
</evidence>
<keyword evidence="1" id="KW-0732">Signal</keyword>
<dbReference type="RefSeq" id="WP_203948896.1">
    <property type="nucleotide sequence ID" value="NZ_BOOR01000071.1"/>
</dbReference>
<reference evidence="3" key="1">
    <citation type="submission" date="2021-01" db="EMBL/GenBank/DDBJ databases">
        <title>Whole genome shotgun sequence of Planotetraspora thailandica NBRC 104271.</title>
        <authorList>
            <person name="Komaki H."/>
            <person name="Tamura T."/>
        </authorList>
    </citation>
    <scope>NUCLEOTIDE SEQUENCE</scope>
    <source>
        <strain evidence="3">NBRC 104271</strain>
    </source>
</reference>
<dbReference type="AlphaFoldDB" id="A0A8J3Y0W6"/>
<dbReference type="InterPro" id="IPR011042">
    <property type="entry name" value="6-blade_b-propeller_TolB-like"/>
</dbReference>
<evidence type="ECO:0000313" key="3">
    <source>
        <dbReference type="EMBL" id="GII58808.1"/>
    </source>
</evidence>